<evidence type="ECO:0000313" key="1">
    <source>
        <dbReference type="EMBL" id="ANE83481.1"/>
    </source>
</evidence>
<evidence type="ECO:0000313" key="2">
    <source>
        <dbReference type="Proteomes" id="UP000077143"/>
    </source>
</evidence>
<dbReference type="AlphaFoldDB" id="A0A172UWK4"/>
<geneLocation type="plasmid" evidence="2">
    <name>pmyc1</name>
</geneLocation>
<reference evidence="1 2" key="1">
    <citation type="submission" date="2016-05" db="EMBL/GenBank/DDBJ databases">
        <title>Complete genome sequence of a phthalic acid esters degrading Mycobacterium sp. YC-RL4.</title>
        <authorList>
            <person name="Ren L."/>
            <person name="Fan S."/>
            <person name="Ruth N."/>
            <person name="Jia Y."/>
            <person name="Wang J."/>
            <person name="Qiao C."/>
        </authorList>
    </citation>
    <scope>NUCLEOTIDE SEQUENCE [LARGE SCALE GENOMIC DNA]</scope>
    <source>
        <strain evidence="1 2">YC-RL4</strain>
        <plasmid evidence="2">pmyc1</plasmid>
    </source>
</reference>
<dbReference type="KEGG" id="madi:A7U43_28655"/>
<keyword evidence="1" id="KW-0614">Plasmid</keyword>
<protein>
    <submittedName>
        <fullName evidence="1">Uncharacterized protein</fullName>
    </submittedName>
</protein>
<sequence>MGGLRLGNPGVSAGSAGAGDSALVDDGGYPTEWGIAAVRGFHGSPAAMVDLLEQMWWTPTLMTVDEWLDGQLRTVVRVSLVTGGWSGNEQLIDSLVGSMFHLRFWESSHRGGLHVYEVPKREWEVAGPLGAIAAEGDRG</sequence>
<proteinExistence type="predicted"/>
<accession>A0A172UWK4</accession>
<dbReference type="Proteomes" id="UP000077143">
    <property type="component" value="Plasmid pMYC1"/>
</dbReference>
<name>A0A172UWK4_9MYCO</name>
<organism evidence="1 2">
    <name type="scientific">Mycobacterium adipatum</name>
    <dbReference type="NCBI Taxonomy" id="1682113"/>
    <lineage>
        <taxon>Bacteria</taxon>
        <taxon>Bacillati</taxon>
        <taxon>Actinomycetota</taxon>
        <taxon>Actinomycetes</taxon>
        <taxon>Mycobacteriales</taxon>
        <taxon>Mycobacteriaceae</taxon>
        <taxon>Mycobacterium</taxon>
    </lineage>
</organism>
<keyword evidence="2" id="KW-1185">Reference proteome</keyword>
<gene>
    <name evidence="1" type="ORF">A7U43_28655</name>
</gene>
<dbReference type="EMBL" id="CP015597">
    <property type="protein sequence ID" value="ANE83481.1"/>
    <property type="molecule type" value="Genomic_DNA"/>
</dbReference>